<reference evidence="17" key="1">
    <citation type="submission" date="2020-01" db="EMBL/GenBank/DDBJ databases">
        <authorList>
            <person name="Feng Z.H.Z."/>
        </authorList>
    </citation>
    <scope>NUCLEOTIDE SEQUENCE</scope>
    <source>
        <strain evidence="17">CBS107.38</strain>
    </source>
</reference>
<comment type="catalytic activity">
    <reaction evidence="12">
        <text>voriconazole(in) + ATP + H2O = voriconazole(out) + ADP + phosphate + H(+)</text>
        <dbReference type="Rhea" id="RHEA:61912"/>
        <dbReference type="ChEBI" id="CHEBI:10023"/>
        <dbReference type="ChEBI" id="CHEBI:15377"/>
        <dbReference type="ChEBI" id="CHEBI:15378"/>
        <dbReference type="ChEBI" id="CHEBI:30616"/>
        <dbReference type="ChEBI" id="CHEBI:43474"/>
        <dbReference type="ChEBI" id="CHEBI:456216"/>
    </reaction>
    <physiologicalReaction direction="left-to-right" evidence="12">
        <dbReference type="Rhea" id="RHEA:61913"/>
    </physiologicalReaction>
</comment>
<keyword evidence="18" id="KW-1185">Reference proteome</keyword>
<evidence type="ECO:0000259" key="16">
    <source>
        <dbReference type="PROSITE" id="PS50893"/>
    </source>
</evidence>
<evidence type="ECO:0000256" key="7">
    <source>
        <dbReference type="ARBA" id="ARBA00022741"/>
    </source>
</evidence>
<dbReference type="SUPFAM" id="SSF52540">
    <property type="entry name" value="P-loop containing nucleoside triphosphate hydrolases"/>
    <property type="match status" value="2"/>
</dbReference>
<dbReference type="Pfam" id="PF06422">
    <property type="entry name" value="PDR_CDR"/>
    <property type="match status" value="1"/>
</dbReference>
<feature type="compositionally biased region" description="Basic and acidic residues" evidence="14">
    <location>
        <begin position="8"/>
        <end position="30"/>
    </location>
</feature>
<feature type="region of interest" description="Disordered" evidence="14">
    <location>
        <begin position="78"/>
        <end position="147"/>
    </location>
</feature>
<dbReference type="InterPro" id="IPR010929">
    <property type="entry name" value="PDR_CDR_ABC"/>
</dbReference>
<feature type="transmembrane region" description="Helical" evidence="15">
    <location>
        <begin position="650"/>
        <end position="670"/>
    </location>
</feature>
<dbReference type="PROSITE" id="PS50893">
    <property type="entry name" value="ABC_TRANSPORTER_2"/>
    <property type="match status" value="2"/>
</dbReference>
<feature type="transmembrane region" description="Helical" evidence="15">
    <location>
        <begin position="1309"/>
        <end position="1339"/>
    </location>
</feature>
<dbReference type="InterPro" id="IPR013525">
    <property type="entry name" value="ABC2_TM"/>
</dbReference>
<accession>A0A8H7B0S9</accession>
<dbReference type="Pfam" id="PF01061">
    <property type="entry name" value="ABC2_membrane"/>
    <property type="match status" value="2"/>
</dbReference>
<dbReference type="FunFam" id="3.40.50.300:FF:000054">
    <property type="entry name" value="ABC multidrug transporter atrF"/>
    <property type="match status" value="1"/>
</dbReference>
<dbReference type="EMBL" id="JAAABM010000011">
    <property type="protein sequence ID" value="KAF7674249.1"/>
    <property type="molecule type" value="Genomic_DNA"/>
</dbReference>
<feature type="compositionally biased region" description="Low complexity" evidence="14">
    <location>
        <begin position="875"/>
        <end position="884"/>
    </location>
</feature>
<evidence type="ECO:0000313" key="17">
    <source>
        <dbReference type="EMBL" id="KAF7674249.1"/>
    </source>
</evidence>
<name>A0A8H7B0S9_9PLEO</name>
<feature type="compositionally biased region" description="Basic and acidic residues" evidence="14">
    <location>
        <begin position="863"/>
        <end position="874"/>
    </location>
</feature>
<dbReference type="InterPro" id="IPR034003">
    <property type="entry name" value="ABCG_PDR_2"/>
</dbReference>
<feature type="transmembrane region" description="Helical" evidence="15">
    <location>
        <begin position="1504"/>
        <end position="1522"/>
    </location>
</feature>
<feature type="domain" description="ABC transporter" evidence="16">
    <location>
        <begin position="212"/>
        <end position="454"/>
    </location>
</feature>
<dbReference type="FunFam" id="3.40.50.300:FF:001650">
    <property type="entry name" value="ABC drug exporter AtrF"/>
    <property type="match status" value="1"/>
</dbReference>
<dbReference type="PANTHER" id="PTHR19241">
    <property type="entry name" value="ATP-BINDING CASSETTE TRANSPORTER"/>
    <property type="match status" value="1"/>
</dbReference>
<feature type="transmembrane region" description="Helical" evidence="15">
    <location>
        <begin position="595"/>
        <end position="614"/>
    </location>
</feature>
<gene>
    <name evidence="17" type="ORF">GT037_008015</name>
</gene>
<reference evidence="17" key="2">
    <citation type="submission" date="2020-08" db="EMBL/GenBank/DDBJ databases">
        <title>Draft Genome Sequence of Cumin Blight Pathogen Alternaria burnsii.</title>
        <authorList>
            <person name="Feng Z."/>
        </authorList>
    </citation>
    <scope>NUCLEOTIDE SEQUENCE</scope>
    <source>
        <strain evidence="17">CBS107.38</strain>
    </source>
</reference>
<evidence type="ECO:0000256" key="9">
    <source>
        <dbReference type="ARBA" id="ARBA00022989"/>
    </source>
</evidence>
<feature type="transmembrane region" description="Helical" evidence="15">
    <location>
        <begin position="820"/>
        <end position="853"/>
    </location>
</feature>
<comment type="similarity">
    <text evidence="2">Belongs to the ABC transporter superfamily. ABCG family. PDR (TC 3.A.1.205) subfamily.</text>
</comment>
<dbReference type="InterPro" id="IPR027417">
    <property type="entry name" value="P-loop_NTPase"/>
</dbReference>
<dbReference type="PROSITE" id="PS00211">
    <property type="entry name" value="ABC_TRANSPORTER_1"/>
    <property type="match status" value="1"/>
</dbReference>
<keyword evidence="6" id="KW-0677">Repeat</keyword>
<organism evidence="17 18">
    <name type="scientific">Alternaria burnsii</name>
    <dbReference type="NCBI Taxonomy" id="1187904"/>
    <lineage>
        <taxon>Eukaryota</taxon>
        <taxon>Fungi</taxon>
        <taxon>Dikarya</taxon>
        <taxon>Ascomycota</taxon>
        <taxon>Pezizomycotina</taxon>
        <taxon>Dothideomycetes</taxon>
        <taxon>Pleosporomycetidae</taxon>
        <taxon>Pleosporales</taxon>
        <taxon>Pleosporineae</taxon>
        <taxon>Pleosporaceae</taxon>
        <taxon>Alternaria</taxon>
        <taxon>Alternaria sect. Alternaria</taxon>
    </lineage>
</organism>
<evidence type="ECO:0000256" key="11">
    <source>
        <dbReference type="ARBA" id="ARBA00023180"/>
    </source>
</evidence>
<keyword evidence="10 15" id="KW-0472">Membrane</keyword>
<proteinExistence type="inferred from homology"/>
<keyword evidence="4" id="KW-1003">Cell membrane</keyword>
<dbReference type="SMART" id="SM00382">
    <property type="entry name" value="AAA"/>
    <property type="match status" value="2"/>
</dbReference>
<feature type="compositionally biased region" description="Basic and acidic residues" evidence="14">
    <location>
        <begin position="43"/>
        <end position="66"/>
    </location>
</feature>
<evidence type="ECO:0000256" key="15">
    <source>
        <dbReference type="SAM" id="Phobius"/>
    </source>
</evidence>
<dbReference type="Pfam" id="PF14510">
    <property type="entry name" value="ABC_trans_N"/>
    <property type="match status" value="1"/>
</dbReference>
<comment type="caution">
    <text evidence="17">The sequence shown here is derived from an EMBL/GenBank/DDBJ whole genome shotgun (WGS) entry which is preliminary data.</text>
</comment>
<dbReference type="Gene3D" id="3.40.50.300">
    <property type="entry name" value="P-loop containing nucleotide triphosphate hydrolases"/>
    <property type="match status" value="2"/>
</dbReference>
<comment type="subcellular location">
    <subcellularLocation>
        <location evidence="1">Cell membrane</location>
        <topology evidence="1">Multi-pass membrane protein</topology>
    </subcellularLocation>
</comment>
<evidence type="ECO:0000256" key="4">
    <source>
        <dbReference type="ARBA" id="ARBA00022475"/>
    </source>
</evidence>
<dbReference type="GO" id="GO:0140359">
    <property type="term" value="F:ABC-type transporter activity"/>
    <property type="evidence" value="ECO:0007669"/>
    <property type="project" value="InterPro"/>
</dbReference>
<feature type="region of interest" description="Disordered" evidence="14">
    <location>
        <begin position="1"/>
        <end position="66"/>
    </location>
</feature>
<feature type="transmembrane region" description="Helical" evidence="15">
    <location>
        <begin position="1380"/>
        <end position="1399"/>
    </location>
</feature>
<evidence type="ECO:0000313" key="18">
    <source>
        <dbReference type="Proteomes" id="UP000596902"/>
    </source>
</evidence>
<evidence type="ECO:0000256" key="2">
    <source>
        <dbReference type="ARBA" id="ARBA00006012"/>
    </source>
</evidence>
<evidence type="ECO:0000256" key="10">
    <source>
        <dbReference type="ARBA" id="ARBA00023136"/>
    </source>
</evidence>
<dbReference type="GO" id="GO:0005886">
    <property type="term" value="C:plasma membrane"/>
    <property type="evidence" value="ECO:0007669"/>
    <property type="project" value="UniProtKB-SubCell"/>
</dbReference>
<dbReference type="InterPro" id="IPR034001">
    <property type="entry name" value="ABCG_PDR_1"/>
</dbReference>
<sequence length="1558" mass="173157">MWGSAIPPDRDNRRNPWHEDDYLRDGREEVVTPDNQSEEDSSDREGLKRAGTWGERDAGKLDTRAAAEDLEVLRGELASLSKSRSRGAQSQRSNPLSRTVSRVSGRQSQSHPRGSIARAEEGTGDAEDDEPGDIGAAAAPAEKEDDFELDEFMREGHFEKRKDGQSAKKVGVIYKNLTVKGVGSTASFARTLPDAILGTFGPDLYKIVTGFVPALKLGRHKQMRTLIHDFSGVVKDGEMMLVLGRPGSGCSTFLKAISNNRESYAAVEGDVSYGGIPAGKQKKQFRGEVNYNPEDDSHMADLNVWQTLKFALTNKTKKNEKHEIPIILEALLKVFGISHTKYTKVGDEYVRGVSGGERKRVSIAETLATKSSVNCWDNSTRGLDASTALDYAKSLRIMTDISNRTTLVTLYQAGEQIYEVMDKVMVIDAGRCIYQGPANEAKQYFEDLGFKCPERQTTADFLTAVTDPTERQFRPGFEDKAPKTSEELERAFRESDAYKKVLREISEYEAELEASGYVDAKEFEGAVRESKSKTVRKKSPYTVSFIRQVIACTQREFWLTWGDQTTLYTKFFIIISNGLIVGSLFYGQSLDTSGAFSRGGSGFFSILFLGWLQLSELMKAVSGRNVVKRHEDYAFYRPSAVAIARVVQDFPLLLAQVIPFSIIMYFMTGLDVDVSKFFIYFLFIYTTTFCITSLYRMFAALSPTIDDAVRFAGIALNLLIIYTGYVIPKPQLLTDYIWFGWIYWINPVAYSFESVLANEFSDRVMECAPSQLVPQGPGIDPAYQGCSLTGAPPNSNTVPGSDYLQVSFNYSRSNLWRNFGVVIAFSVLYLLVTVIATETVSFAASGGGALVFAKNKRAKQAVKEEAPADEEKIAAGESASSSHTAAHEEEEALESISSSESVFTWKDVEYTVPYQGGERKLLNKVNGYAKPGVMIALVGASGAGKSTLLNTLSQRQSTGVVSGEFLVDGKDLGKAFQRGTGFCEQMDLHDGTATIREALEFSAILRQDKNTPRKEKLDYVNKIIDLLELQDIQDALVSSLGVEQKKRLTIGVELAAKPSLLLFLDEPTSGLDSNSAYSIVQFLKKLAQAGQAIVCTIHQPSSVLIQQFDMILALNPGGNTFYFGPVGENGRDVIKYFGDRGVQCPPSKNVAEFILETAAKPVKRKDGSKINWNEEWLNSDNNKQMLQEIDRVKTERSKISDQNQDGGAEDSEFAASVWEQTTMLTKRTFIQYWRDPSYLYGKLFVAVIIGIFNGFTFWQLGNSIGDLQNRMFTAFLIILIPPTIVNAVVPKFYQNMALWQARELPSRIYGWVAFTTAQVVAEIPIAIVSSVLYWVLWYFPTGLPTDSSTSGYVFLMTMLFFLFISSWGQWICAFAPSFTVISNVLPFFFVMFGLFNGVVRPYDMMPVFWRYWMYYVNPSTYWIGGVLSATLTGIPVQCQESETAIFDAPPGQSCSSYAGPFASTSPGYLLNPEATSGCQYCPYSVGDDYLATINVKASDKWRDFGIFLAFCISNWALVYFFVWSIRIKGWKFGFGMVGNGVGKVKKMLSGKKKGEGKA</sequence>
<dbReference type="GO" id="GO:0005524">
    <property type="term" value="F:ATP binding"/>
    <property type="evidence" value="ECO:0007669"/>
    <property type="project" value="UniProtKB-KW"/>
</dbReference>
<evidence type="ECO:0000256" key="12">
    <source>
        <dbReference type="ARBA" id="ARBA00047823"/>
    </source>
</evidence>
<feature type="compositionally biased region" description="Polar residues" evidence="14">
    <location>
        <begin position="80"/>
        <end position="112"/>
    </location>
</feature>
<feature type="transmembrane region" description="Helical" evidence="15">
    <location>
        <begin position="708"/>
        <end position="727"/>
    </location>
</feature>
<feature type="transmembrane region" description="Helical" evidence="15">
    <location>
        <begin position="1239"/>
        <end position="1260"/>
    </location>
</feature>
<evidence type="ECO:0000256" key="13">
    <source>
        <dbReference type="ARBA" id="ARBA00069001"/>
    </source>
</evidence>
<evidence type="ECO:0000256" key="8">
    <source>
        <dbReference type="ARBA" id="ARBA00022840"/>
    </source>
</evidence>
<evidence type="ECO:0000256" key="6">
    <source>
        <dbReference type="ARBA" id="ARBA00022737"/>
    </source>
</evidence>
<dbReference type="InterPro" id="IPR017871">
    <property type="entry name" value="ABC_transporter-like_CS"/>
</dbReference>
<feature type="region of interest" description="Disordered" evidence="14">
    <location>
        <begin position="863"/>
        <end position="895"/>
    </location>
</feature>
<evidence type="ECO:0000256" key="5">
    <source>
        <dbReference type="ARBA" id="ARBA00022692"/>
    </source>
</evidence>
<keyword evidence="3" id="KW-0813">Transport</keyword>
<dbReference type="CDD" id="cd03232">
    <property type="entry name" value="ABCG_PDR_domain2"/>
    <property type="match status" value="1"/>
</dbReference>
<dbReference type="OrthoDB" id="245989at2759"/>
<dbReference type="GeneID" id="62206240"/>
<dbReference type="Pfam" id="PF00005">
    <property type="entry name" value="ABC_tran"/>
    <property type="match status" value="2"/>
</dbReference>
<feature type="transmembrane region" description="Helical" evidence="15">
    <location>
        <begin position="677"/>
        <end position="696"/>
    </location>
</feature>
<dbReference type="RefSeq" id="XP_038784563.1">
    <property type="nucleotide sequence ID" value="XM_038933062.1"/>
</dbReference>
<feature type="domain" description="ABC transporter" evidence="16">
    <location>
        <begin position="903"/>
        <end position="1141"/>
    </location>
</feature>
<feature type="transmembrane region" description="Helical" evidence="15">
    <location>
        <begin position="567"/>
        <end position="586"/>
    </location>
</feature>
<keyword evidence="8" id="KW-0067">ATP-binding</keyword>
<evidence type="ECO:0000256" key="3">
    <source>
        <dbReference type="ARBA" id="ARBA00022448"/>
    </source>
</evidence>
<dbReference type="InterPro" id="IPR003593">
    <property type="entry name" value="AAA+_ATPase"/>
</dbReference>
<dbReference type="CDD" id="cd03233">
    <property type="entry name" value="ABCG_PDR_domain1"/>
    <property type="match status" value="1"/>
</dbReference>
<feature type="compositionally biased region" description="Acidic residues" evidence="14">
    <location>
        <begin position="122"/>
        <end position="132"/>
    </location>
</feature>
<dbReference type="Proteomes" id="UP000596902">
    <property type="component" value="Unassembled WGS sequence"/>
</dbReference>
<feature type="transmembrane region" description="Helical" evidence="15">
    <location>
        <begin position="1272"/>
        <end position="1289"/>
    </location>
</feature>
<keyword evidence="5 15" id="KW-0812">Transmembrane</keyword>
<protein>
    <recommendedName>
        <fullName evidence="13">ABC multidrug transporter atrF</fullName>
    </recommendedName>
</protein>
<evidence type="ECO:0000256" key="14">
    <source>
        <dbReference type="SAM" id="MobiDB-lite"/>
    </source>
</evidence>
<keyword evidence="11" id="KW-0325">Glycoprotein</keyword>
<evidence type="ECO:0000256" key="1">
    <source>
        <dbReference type="ARBA" id="ARBA00004651"/>
    </source>
</evidence>
<keyword evidence="9 15" id="KW-1133">Transmembrane helix</keyword>
<dbReference type="InterPro" id="IPR003439">
    <property type="entry name" value="ABC_transporter-like_ATP-bd"/>
</dbReference>
<keyword evidence="7" id="KW-0547">Nucleotide-binding</keyword>
<dbReference type="GO" id="GO:0016887">
    <property type="term" value="F:ATP hydrolysis activity"/>
    <property type="evidence" value="ECO:0007669"/>
    <property type="project" value="InterPro"/>
</dbReference>
<feature type="transmembrane region" description="Helical" evidence="15">
    <location>
        <begin position="736"/>
        <end position="752"/>
    </location>
</feature>
<feature type="transmembrane region" description="Helical" evidence="15">
    <location>
        <begin position="1351"/>
        <end position="1373"/>
    </location>
</feature>
<dbReference type="InterPro" id="IPR029481">
    <property type="entry name" value="ABC_trans_N"/>
</dbReference>